<feature type="domain" description="NodB homology" evidence="1">
    <location>
        <begin position="129"/>
        <end position="217"/>
    </location>
</feature>
<evidence type="ECO:0000313" key="3">
    <source>
        <dbReference type="Proteomes" id="UP001175353"/>
    </source>
</evidence>
<dbReference type="GO" id="GO:0016810">
    <property type="term" value="F:hydrolase activity, acting on carbon-nitrogen (but not peptide) bonds"/>
    <property type="evidence" value="ECO:0007669"/>
    <property type="project" value="InterPro"/>
</dbReference>
<dbReference type="Proteomes" id="UP001175353">
    <property type="component" value="Unassembled WGS sequence"/>
</dbReference>
<organism evidence="2 3">
    <name type="scientific">Friedmanniomyces endolithicus</name>
    <dbReference type="NCBI Taxonomy" id="329885"/>
    <lineage>
        <taxon>Eukaryota</taxon>
        <taxon>Fungi</taxon>
        <taxon>Dikarya</taxon>
        <taxon>Ascomycota</taxon>
        <taxon>Pezizomycotina</taxon>
        <taxon>Dothideomycetes</taxon>
        <taxon>Dothideomycetidae</taxon>
        <taxon>Mycosphaerellales</taxon>
        <taxon>Teratosphaeriaceae</taxon>
        <taxon>Friedmanniomyces</taxon>
    </lineage>
</organism>
<dbReference type="GO" id="GO:0005975">
    <property type="term" value="P:carbohydrate metabolic process"/>
    <property type="evidence" value="ECO:0007669"/>
    <property type="project" value="InterPro"/>
</dbReference>
<dbReference type="InterPro" id="IPR002509">
    <property type="entry name" value="NODB_dom"/>
</dbReference>
<dbReference type="Pfam" id="PF01522">
    <property type="entry name" value="Polysacc_deac_1"/>
    <property type="match status" value="1"/>
</dbReference>
<gene>
    <name evidence="2" type="ORF">LTR91_022112</name>
</gene>
<comment type="caution">
    <text evidence="2">The sequence shown here is derived from an EMBL/GenBank/DDBJ whole genome shotgun (WGS) entry which is preliminary data.</text>
</comment>
<dbReference type="AlphaFoldDB" id="A0AAN6JYZ2"/>
<dbReference type="PANTHER" id="PTHR43123:SF3">
    <property type="entry name" value="NODB HOMOLOGY DOMAIN-CONTAINING PROTEIN"/>
    <property type="match status" value="1"/>
</dbReference>
<protein>
    <recommendedName>
        <fullName evidence="1">NodB homology domain-containing protein</fullName>
    </recommendedName>
</protein>
<accession>A0AAN6JYZ2</accession>
<dbReference type="InterPro" id="IPR011330">
    <property type="entry name" value="Glyco_hydro/deAcase_b/a-brl"/>
</dbReference>
<evidence type="ECO:0000259" key="1">
    <source>
        <dbReference type="Pfam" id="PF01522"/>
    </source>
</evidence>
<evidence type="ECO:0000313" key="2">
    <source>
        <dbReference type="EMBL" id="KAK0956956.1"/>
    </source>
</evidence>
<dbReference type="PANTHER" id="PTHR43123">
    <property type="entry name" value="POLYSACCHARIDE DEACETYLASE-RELATED"/>
    <property type="match status" value="1"/>
</dbReference>
<dbReference type="Gene3D" id="3.20.20.370">
    <property type="entry name" value="Glycoside hydrolase/deacetylase"/>
    <property type="match status" value="1"/>
</dbReference>
<dbReference type="EMBL" id="JAUJLE010000419">
    <property type="protein sequence ID" value="KAK0956956.1"/>
    <property type="molecule type" value="Genomic_DNA"/>
</dbReference>
<reference evidence="2" key="1">
    <citation type="submission" date="2023-06" db="EMBL/GenBank/DDBJ databases">
        <title>Black Yeasts Isolated from many extreme environments.</title>
        <authorList>
            <person name="Coleine C."/>
            <person name="Stajich J.E."/>
            <person name="Selbmann L."/>
        </authorList>
    </citation>
    <scope>NUCLEOTIDE SEQUENCE</scope>
    <source>
        <strain evidence="2">CCFEE 5200</strain>
    </source>
</reference>
<dbReference type="SUPFAM" id="SSF88713">
    <property type="entry name" value="Glycoside hydrolase/deacetylase"/>
    <property type="match status" value="1"/>
</dbReference>
<sequence length="384" mass="44188">MEVEAELCPPSIIFPYFPISTYHTVVLEHARTAKLLAVDSHNQEAIRKMVQSHDQYQLPRDFEGFGIDSHDCQWPNKARIAVSFVLNYEEGGERSILEGDAHSEPYLWEKGSSGGHREGARYLNAEQDFEYGIRVGVWRLMRLFREFGWKITIYAVARAMELNPRFGEYCVKEAGHEIANHGLRWLDFWDLPLEKDRQYVKDSCNKLKSLTGEFPVGVYFGRSTPNTPGMLPEIYKAMQKEQGTPKLLYSSECYNDDVPYWVDLPYEKDLTDSEKEGMLLVPYSYDTNDGKFHMAPGFTSSAGQLYTQYLISTFDCLYREGGKMMNIPLHSRITGKAGRSEALREFCEYISNKEGVWVTTRKEIAEHYREKFPYKPGSRTGSAS</sequence>
<proteinExistence type="predicted"/>
<name>A0AAN6JYZ2_9PEZI</name>
<keyword evidence="3" id="KW-1185">Reference proteome</keyword>